<dbReference type="InterPro" id="IPR009339">
    <property type="entry name" value="DUF998"/>
</dbReference>
<keyword evidence="1" id="KW-0812">Transmembrane</keyword>
<evidence type="ECO:0000256" key="1">
    <source>
        <dbReference type="SAM" id="Phobius"/>
    </source>
</evidence>
<sequence>MTYFGLVAVACYFIHIFVGNAYFPHYDPKRQAVSELTARYSPSRKKAVLFADLYGLFSTLFSIFFLIAVFDQSFGIALRLAAIFLSGMCFISFIGYRLFPLTKSHNRMHLVVTAFVVALTILALIFFMIGFIHIHVALFSVTLFVMLLLLIGAMLTNLLPTQYFGIAERINAYSTVLYIAILAVWSHWLFI</sequence>
<proteinExistence type="predicted"/>
<feature type="transmembrane region" description="Helical" evidence="1">
    <location>
        <begin position="110"/>
        <end position="132"/>
    </location>
</feature>
<dbReference type="EMBL" id="UGPG01000001">
    <property type="protein sequence ID" value="STY44876.1"/>
    <property type="molecule type" value="Genomic_DNA"/>
</dbReference>
<organism evidence="2 3">
    <name type="scientific">Listeria grayi</name>
    <name type="common">Listeria murrayi</name>
    <dbReference type="NCBI Taxonomy" id="1641"/>
    <lineage>
        <taxon>Bacteria</taxon>
        <taxon>Bacillati</taxon>
        <taxon>Bacillota</taxon>
        <taxon>Bacilli</taxon>
        <taxon>Bacillales</taxon>
        <taxon>Listeriaceae</taxon>
        <taxon>Listeria</taxon>
    </lineage>
</organism>
<evidence type="ECO:0000313" key="3">
    <source>
        <dbReference type="Proteomes" id="UP000254879"/>
    </source>
</evidence>
<reference evidence="2 3" key="1">
    <citation type="submission" date="2018-06" db="EMBL/GenBank/DDBJ databases">
        <authorList>
            <consortium name="Pathogen Informatics"/>
            <person name="Doyle S."/>
        </authorList>
    </citation>
    <scope>NUCLEOTIDE SEQUENCE [LARGE SCALE GENOMIC DNA]</scope>
    <source>
        <strain evidence="3">NCTC 10815</strain>
    </source>
</reference>
<dbReference type="Proteomes" id="UP000254879">
    <property type="component" value="Unassembled WGS sequence"/>
</dbReference>
<feature type="transmembrane region" description="Helical" evidence="1">
    <location>
        <begin position="76"/>
        <end position="98"/>
    </location>
</feature>
<feature type="transmembrane region" description="Helical" evidence="1">
    <location>
        <begin position="170"/>
        <end position="190"/>
    </location>
</feature>
<feature type="transmembrane region" description="Helical" evidence="1">
    <location>
        <begin position="47"/>
        <end position="70"/>
    </location>
</feature>
<name>A0A378MHA3_LISGR</name>
<dbReference type="AlphaFoldDB" id="A0A378MHA3"/>
<keyword evidence="1" id="KW-1133">Transmembrane helix</keyword>
<gene>
    <name evidence="2" type="ORF">NCTC10815_02230</name>
</gene>
<feature type="transmembrane region" description="Helical" evidence="1">
    <location>
        <begin position="6"/>
        <end position="26"/>
    </location>
</feature>
<keyword evidence="1" id="KW-0472">Membrane</keyword>
<protein>
    <submittedName>
        <fullName evidence="2">Uncharacterized protein</fullName>
    </submittedName>
</protein>
<evidence type="ECO:0000313" key="2">
    <source>
        <dbReference type="EMBL" id="STY44876.1"/>
    </source>
</evidence>
<dbReference type="Pfam" id="PF06197">
    <property type="entry name" value="DUF998"/>
    <property type="match status" value="1"/>
</dbReference>
<accession>A0A378MHA3</accession>
<feature type="transmembrane region" description="Helical" evidence="1">
    <location>
        <begin position="138"/>
        <end position="158"/>
    </location>
</feature>
<dbReference type="RefSeq" id="WP_003756440.1">
    <property type="nucleotide sequence ID" value="NZ_CABKNG010000001.1"/>
</dbReference>